<dbReference type="AlphaFoldDB" id="A0A0E9XAA0"/>
<reference evidence="1" key="1">
    <citation type="submission" date="2014-11" db="EMBL/GenBank/DDBJ databases">
        <authorList>
            <person name="Amaro Gonzalez C."/>
        </authorList>
    </citation>
    <scope>NUCLEOTIDE SEQUENCE</scope>
</reference>
<proteinExistence type="predicted"/>
<sequence>MFITRHVGSVWWRSNTENPDVPEVLLPSNSKIPLPGPATVKPWK</sequence>
<reference evidence="1" key="2">
    <citation type="journal article" date="2015" name="Fish Shellfish Immunol.">
        <title>Early steps in the European eel (Anguilla anguilla)-Vibrio vulnificus interaction in the gills: Role of the RtxA13 toxin.</title>
        <authorList>
            <person name="Callol A."/>
            <person name="Pajuelo D."/>
            <person name="Ebbesson L."/>
            <person name="Teles M."/>
            <person name="MacKenzie S."/>
            <person name="Amaro C."/>
        </authorList>
    </citation>
    <scope>NUCLEOTIDE SEQUENCE</scope>
</reference>
<dbReference type="EMBL" id="GBXM01009221">
    <property type="protein sequence ID" value="JAH99356.1"/>
    <property type="molecule type" value="Transcribed_RNA"/>
</dbReference>
<name>A0A0E9XAA0_ANGAN</name>
<accession>A0A0E9XAA0</accession>
<evidence type="ECO:0000313" key="1">
    <source>
        <dbReference type="EMBL" id="JAH99356.1"/>
    </source>
</evidence>
<protein>
    <submittedName>
        <fullName evidence="1">Uncharacterized protein</fullName>
    </submittedName>
</protein>
<organism evidence="1">
    <name type="scientific">Anguilla anguilla</name>
    <name type="common">European freshwater eel</name>
    <name type="synonym">Muraena anguilla</name>
    <dbReference type="NCBI Taxonomy" id="7936"/>
    <lineage>
        <taxon>Eukaryota</taxon>
        <taxon>Metazoa</taxon>
        <taxon>Chordata</taxon>
        <taxon>Craniata</taxon>
        <taxon>Vertebrata</taxon>
        <taxon>Euteleostomi</taxon>
        <taxon>Actinopterygii</taxon>
        <taxon>Neopterygii</taxon>
        <taxon>Teleostei</taxon>
        <taxon>Anguilliformes</taxon>
        <taxon>Anguillidae</taxon>
        <taxon>Anguilla</taxon>
    </lineage>
</organism>